<accession>A0ABX0IPW3</accession>
<dbReference type="Pfam" id="PF00593">
    <property type="entry name" value="TonB_dep_Rec_b-barrel"/>
    <property type="match status" value="1"/>
</dbReference>
<dbReference type="EMBL" id="VEVQ02000001">
    <property type="protein sequence ID" value="NHN24508.1"/>
    <property type="molecule type" value="Genomic_DNA"/>
</dbReference>
<keyword evidence="3 8" id="KW-1134">Transmembrane beta strand</keyword>
<dbReference type="SUPFAM" id="SSF56935">
    <property type="entry name" value="Porins"/>
    <property type="match status" value="1"/>
</dbReference>
<evidence type="ECO:0000256" key="7">
    <source>
        <dbReference type="ARBA" id="ARBA00023237"/>
    </source>
</evidence>
<dbReference type="SUPFAM" id="SSF49464">
    <property type="entry name" value="Carboxypeptidase regulatory domain-like"/>
    <property type="match status" value="1"/>
</dbReference>
<keyword evidence="4 8" id="KW-0812">Transmembrane</keyword>
<dbReference type="InterPro" id="IPR023997">
    <property type="entry name" value="TonB-dep_OMP_SusC/RagA_CS"/>
</dbReference>
<dbReference type="Proteomes" id="UP000817854">
    <property type="component" value="Unassembled WGS sequence"/>
</dbReference>
<evidence type="ECO:0000313" key="13">
    <source>
        <dbReference type="Proteomes" id="UP000817854"/>
    </source>
</evidence>
<evidence type="ECO:0000259" key="11">
    <source>
        <dbReference type="Pfam" id="PF07715"/>
    </source>
</evidence>
<dbReference type="InterPro" id="IPR036942">
    <property type="entry name" value="Beta-barrel_TonB_sf"/>
</dbReference>
<dbReference type="Gene3D" id="2.40.170.20">
    <property type="entry name" value="TonB-dependent receptor, beta-barrel domain"/>
    <property type="match status" value="1"/>
</dbReference>
<comment type="caution">
    <text evidence="12">The sequence shown here is derived from an EMBL/GenBank/DDBJ whole genome shotgun (WGS) entry which is preliminary data.</text>
</comment>
<evidence type="ECO:0000256" key="5">
    <source>
        <dbReference type="ARBA" id="ARBA00023077"/>
    </source>
</evidence>
<evidence type="ECO:0000256" key="3">
    <source>
        <dbReference type="ARBA" id="ARBA00022452"/>
    </source>
</evidence>
<keyword evidence="13" id="KW-1185">Reference proteome</keyword>
<dbReference type="InterPro" id="IPR023996">
    <property type="entry name" value="TonB-dep_OMP_SusC/RagA"/>
</dbReference>
<reference evidence="12" key="1">
    <citation type="submission" date="2019-05" db="EMBL/GenBank/DDBJ databases">
        <authorList>
            <person name="Lianzixin W."/>
        </authorList>
    </citation>
    <scope>NUCLEOTIDE SEQUENCE</scope>
    <source>
        <strain evidence="12">EC11</strain>
    </source>
</reference>
<evidence type="ECO:0000256" key="9">
    <source>
        <dbReference type="RuleBase" id="RU003357"/>
    </source>
</evidence>
<gene>
    <name evidence="12" type="ORF">FIA58_002365</name>
</gene>
<keyword evidence="2 8" id="KW-0813">Transport</keyword>
<dbReference type="NCBIfam" id="TIGR04057">
    <property type="entry name" value="SusC_RagA_signa"/>
    <property type="match status" value="1"/>
</dbReference>
<evidence type="ECO:0000259" key="10">
    <source>
        <dbReference type="Pfam" id="PF00593"/>
    </source>
</evidence>
<dbReference type="PROSITE" id="PS52016">
    <property type="entry name" value="TONB_DEPENDENT_REC_3"/>
    <property type="match status" value="1"/>
</dbReference>
<dbReference type="NCBIfam" id="TIGR04056">
    <property type="entry name" value="OMP_RagA_SusC"/>
    <property type="match status" value="1"/>
</dbReference>
<sequence length="1005" mass="110307">MSKSLIFIISLFSFQFIIGQNITGKVIDNKGPLIGVSVLIKGTSIGTQTDFDGNYKLVNVKPGSVLVFSYLGYKSQEITVANTTTIDVVLEEDINNLAEVVVNIGYAVKKKSLVTGAISSIDVGDIQGSSSQRVEQVLQGKTSGVTVVSSSGSPGSGAKIRIRGVGSNGNVDPLYIVDGMKVSSIDNISPNDISNVEVLKDAASTAIYGTQGANGIVIITTKQGKLGSPVVSYSSQVGIQSVRTKMELMNASQFVTYFQEAGQTQIVDNGINTNWIDALFQDALMQRHDISFSGANEKTSYYLSGTFFDQNGVVGNASDYKRYTLRSNIKSEMNDWLEVGANINYSVIGTSPITEDDSFRGVVNNALLIDPLTPVIYSGNLPQNAVDGLANGTAMTDQYGNVYGYPTYSTGEVINPVGAANYNFRGSIDTDKILGTIYAKLRLAKGLSFTSRLGYERTNTFDNRWTPIYYVSSEAQNSTVTLNNRISRQTRWQWENFAIYSKGIGNHNLTALLGYSAEKWKNPFYILRGSDLPAQSDQFAYFDYSNRDNDVIGGGVTQRVGTSFFGRLSYDYMGKYLLETSYRADASSFFPTNKKTAYFPAASAGWIVSRESFLEDNKILNYLKIRCSWGQNGSDNNLNTYISNLVFQSVAQETGNTVPIVYQGQTGVTAGNLANRDLEWERSEQIDFGFDLRALNNKLNFSMDYYVKTTKNLLLNNGNIIAPPSLGVGVPAINAGTVQNKGLEFEIGYNNQTDGGFSYGLNLNFSTLHNEVTQINYVGDDGFIIGATAPQNNDGITRFKKGEPIWYFYGYKTDGINPNTGEINIVDTDGIPGITSNDKTNIGSPHPDYLFGGNFDFGYKGFTLMIRFQGTYGNDIFAAYHQPSRPITNKPIEFFDGRWTQPGDIASYPAAQYASSAYDTDLVVQDGSYLRIKQIQLGYNFSNEISKKLKLSKLRTYVSLDDYFTFTKYNGLDPESGSFSDNSIGVDRGFYPIPAKLLIGLAIEF</sequence>
<dbReference type="RefSeq" id="WP_140959637.1">
    <property type="nucleotide sequence ID" value="NZ_VEVQ02000001.1"/>
</dbReference>
<evidence type="ECO:0000256" key="2">
    <source>
        <dbReference type="ARBA" id="ARBA00022448"/>
    </source>
</evidence>
<evidence type="ECO:0000256" key="8">
    <source>
        <dbReference type="PROSITE-ProRule" id="PRU01360"/>
    </source>
</evidence>
<evidence type="ECO:0000256" key="6">
    <source>
        <dbReference type="ARBA" id="ARBA00023136"/>
    </source>
</evidence>
<feature type="domain" description="TonB-dependent receptor-like beta-barrel" evidence="10">
    <location>
        <begin position="398"/>
        <end position="780"/>
    </location>
</feature>
<dbReference type="InterPro" id="IPR039426">
    <property type="entry name" value="TonB-dep_rcpt-like"/>
</dbReference>
<keyword evidence="7 8" id="KW-0998">Cell outer membrane</keyword>
<reference evidence="12" key="2">
    <citation type="submission" date="2020-02" db="EMBL/GenBank/DDBJ databases">
        <title>Flavobacterium profundi sp. nov., isolated from a deep-sea seamount.</title>
        <authorList>
            <person name="Zhang D.-C."/>
        </authorList>
    </citation>
    <scope>NUCLEOTIDE SEQUENCE</scope>
    <source>
        <strain evidence="12">EC11</strain>
    </source>
</reference>
<keyword evidence="12" id="KW-0675">Receptor</keyword>
<name>A0ABX0IPW3_9FLAO</name>
<dbReference type="InterPro" id="IPR012910">
    <property type="entry name" value="Plug_dom"/>
</dbReference>
<evidence type="ECO:0000256" key="1">
    <source>
        <dbReference type="ARBA" id="ARBA00004571"/>
    </source>
</evidence>
<dbReference type="InterPro" id="IPR000531">
    <property type="entry name" value="Beta-barrel_TonB"/>
</dbReference>
<dbReference type="Pfam" id="PF13715">
    <property type="entry name" value="CarbopepD_reg_2"/>
    <property type="match status" value="1"/>
</dbReference>
<feature type="domain" description="TonB-dependent receptor plug" evidence="11">
    <location>
        <begin position="113"/>
        <end position="216"/>
    </location>
</feature>
<keyword evidence="5 9" id="KW-0798">TonB box</keyword>
<dbReference type="InterPro" id="IPR008969">
    <property type="entry name" value="CarboxyPept-like_regulatory"/>
</dbReference>
<dbReference type="InterPro" id="IPR037066">
    <property type="entry name" value="Plug_dom_sf"/>
</dbReference>
<comment type="subcellular location">
    <subcellularLocation>
        <location evidence="1 8">Cell outer membrane</location>
        <topology evidence="1 8">Multi-pass membrane protein</topology>
    </subcellularLocation>
</comment>
<dbReference type="Gene3D" id="2.60.40.1120">
    <property type="entry name" value="Carboxypeptidase-like, regulatory domain"/>
    <property type="match status" value="1"/>
</dbReference>
<proteinExistence type="inferred from homology"/>
<comment type="similarity">
    <text evidence="8 9">Belongs to the TonB-dependent receptor family.</text>
</comment>
<organism evidence="12 13">
    <name type="scientific">Flavobacterium jejuense</name>
    <dbReference type="NCBI Taxonomy" id="1544455"/>
    <lineage>
        <taxon>Bacteria</taxon>
        <taxon>Pseudomonadati</taxon>
        <taxon>Bacteroidota</taxon>
        <taxon>Flavobacteriia</taxon>
        <taxon>Flavobacteriales</taxon>
        <taxon>Flavobacteriaceae</taxon>
        <taxon>Flavobacterium</taxon>
    </lineage>
</organism>
<evidence type="ECO:0000256" key="4">
    <source>
        <dbReference type="ARBA" id="ARBA00022692"/>
    </source>
</evidence>
<protein>
    <submittedName>
        <fullName evidence="12">TonB-dependent receptor</fullName>
    </submittedName>
</protein>
<keyword evidence="6 8" id="KW-0472">Membrane</keyword>
<dbReference type="Pfam" id="PF07715">
    <property type="entry name" value="Plug"/>
    <property type="match status" value="1"/>
</dbReference>
<dbReference type="Gene3D" id="2.170.130.10">
    <property type="entry name" value="TonB-dependent receptor, plug domain"/>
    <property type="match status" value="1"/>
</dbReference>
<evidence type="ECO:0000313" key="12">
    <source>
        <dbReference type="EMBL" id="NHN24508.1"/>
    </source>
</evidence>